<evidence type="ECO:0000256" key="2">
    <source>
        <dbReference type="ARBA" id="ARBA00022741"/>
    </source>
</evidence>
<dbReference type="GO" id="GO:0005524">
    <property type="term" value="F:ATP binding"/>
    <property type="evidence" value="ECO:0007669"/>
    <property type="project" value="UniProtKB-KW"/>
</dbReference>
<keyword evidence="3" id="KW-0067">ATP-binding</keyword>
<feature type="transmembrane region" description="Helical" evidence="4">
    <location>
        <begin position="103"/>
        <end position="132"/>
    </location>
</feature>
<dbReference type="eggNOG" id="COG2804">
    <property type="taxonomic scope" value="Bacteria"/>
</dbReference>
<evidence type="ECO:0000256" key="1">
    <source>
        <dbReference type="ARBA" id="ARBA00006611"/>
    </source>
</evidence>
<dbReference type="KEGG" id="ipa:Isop_1022"/>
<feature type="domain" description="Bacterial type II secretion system protein E" evidence="6">
    <location>
        <begin position="220"/>
        <end position="595"/>
    </location>
</feature>
<dbReference type="Pfam" id="PF00437">
    <property type="entry name" value="T2SSE"/>
    <property type="match status" value="1"/>
</dbReference>
<feature type="signal peptide" evidence="5">
    <location>
        <begin position="1"/>
        <end position="26"/>
    </location>
</feature>
<dbReference type="Gene3D" id="3.40.50.300">
    <property type="entry name" value="P-loop containing nucleotide triphosphate hydrolases"/>
    <property type="match status" value="1"/>
</dbReference>
<evidence type="ECO:0000259" key="6">
    <source>
        <dbReference type="Pfam" id="PF00437"/>
    </source>
</evidence>
<dbReference type="PANTHER" id="PTHR30258:SF2">
    <property type="entry name" value="COMG OPERON PROTEIN 1"/>
    <property type="match status" value="1"/>
</dbReference>
<sequence>MSRLRRVAVALVATLAPLTWTDSVNAASGILLLQANPADLAGQVGEAAQPPASPGLPPSGGFYLDPLKLVPLILLFLLWVWSTNWAGRDANELGLVSAKKWNAFMVAGGVVGFLLALAIPIYFVGLITLLLLQFGPLLAYVGVRNQLVEEEEKVLTPYHIGEILNGLLAQANIRPVFNRGGGETVLGPPVDIICKTRFEENPDPERLGKADESDFLFPAKELLHDAILSRATEILLEPTAEQLAVTYKVDGLPVAAEPFDKETGLGVLEVLKILGGMDPAERRKTQTGGFIAKSEGQELDVRIRAAGQKGGDKMRLKFINLKPTVATLEDLGLAEKTLDSLRELLAMNNAGMLVVATLPEQGKTTTLFTLIREIDRYTRNIYTIEKEIELKLDNIIQHEIDPAKELTASVLLTKILKQDCDVLMISDLEDKETATLACQAAANGRLVIVGVNAPDAVSGLMKLYELQVDPMLLGSVLIGSVSQRLVRLLEEDIKEPWTPKPEFLQKLGLSPNQVEALYRVPTDPAMIPPGSNGYLGRAAIFELLVVNDPIKELLRDTPSASAIKAEARKAGMTTLREDGVRLVAQGKTSVDELQRVLNLK</sequence>
<keyword evidence="4" id="KW-1133">Transmembrane helix</keyword>
<dbReference type="GO" id="GO:0016887">
    <property type="term" value="F:ATP hydrolysis activity"/>
    <property type="evidence" value="ECO:0007669"/>
    <property type="project" value="TreeGrafter"/>
</dbReference>
<evidence type="ECO:0000256" key="4">
    <source>
        <dbReference type="SAM" id="Phobius"/>
    </source>
</evidence>
<evidence type="ECO:0000313" key="7">
    <source>
        <dbReference type="EMBL" id="ADV61611.1"/>
    </source>
</evidence>
<gene>
    <name evidence="7" type="ordered locus">Isop_1022</name>
</gene>
<evidence type="ECO:0000313" key="8">
    <source>
        <dbReference type="Proteomes" id="UP000008631"/>
    </source>
</evidence>
<name>E8R424_ISOPI</name>
<dbReference type="HOGENOM" id="CLU_013446_2_2_0"/>
<dbReference type="SUPFAM" id="SSF52540">
    <property type="entry name" value="P-loop containing nucleoside triphosphate hydrolases"/>
    <property type="match status" value="1"/>
</dbReference>
<dbReference type="Proteomes" id="UP000008631">
    <property type="component" value="Chromosome"/>
</dbReference>
<keyword evidence="5" id="KW-0732">Signal</keyword>
<keyword evidence="4" id="KW-0472">Membrane</keyword>
<dbReference type="GO" id="GO:0005886">
    <property type="term" value="C:plasma membrane"/>
    <property type="evidence" value="ECO:0007669"/>
    <property type="project" value="TreeGrafter"/>
</dbReference>
<keyword evidence="2" id="KW-0547">Nucleotide-binding</keyword>
<protein>
    <submittedName>
        <fullName evidence="7">Type II secretion system protein E</fullName>
    </submittedName>
</protein>
<dbReference type="InterPro" id="IPR001482">
    <property type="entry name" value="T2SS/T4SS_dom"/>
</dbReference>
<reference evidence="7 8" key="2">
    <citation type="journal article" date="2011" name="Stand. Genomic Sci.">
        <title>Complete genome sequence of Isosphaera pallida type strain (IS1B).</title>
        <authorList>
            <consortium name="US DOE Joint Genome Institute (JGI-PGF)"/>
            <person name="Goker M."/>
            <person name="Cleland D."/>
            <person name="Saunders E."/>
            <person name="Lapidus A."/>
            <person name="Nolan M."/>
            <person name="Lucas S."/>
            <person name="Hammon N."/>
            <person name="Deshpande S."/>
            <person name="Cheng J.F."/>
            <person name="Tapia R."/>
            <person name="Han C."/>
            <person name="Goodwin L."/>
            <person name="Pitluck S."/>
            <person name="Liolios K."/>
            <person name="Pagani I."/>
            <person name="Ivanova N."/>
            <person name="Mavromatis K."/>
            <person name="Pati A."/>
            <person name="Chen A."/>
            <person name="Palaniappan K."/>
            <person name="Land M."/>
            <person name="Hauser L."/>
            <person name="Chang Y.J."/>
            <person name="Jeffries C.D."/>
            <person name="Detter J.C."/>
            <person name="Beck B."/>
            <person name="Woyke T."/>
            <person name="Bristow J."/>
            <person name="Eisen J.A."/>
            <person name="Markowitz V."/>
            <person name="Hugenholtz P."/>
            <person name="Kyrpides N.C."/>
            <person name="Klenk H.P."/>
        </authorList>
    </citation>
    <scope>NUCLEOTIDE SEQUENCE [LARGE SCALE GENOMIC DNA]</scope>
    <source>
        <strain evidence="8">ATCC 43644 / DSM 9630 / IS1B</strain>
    </source>
</reference>
<feature type="chain" id="PRO_5003230006" evidence="5">
    <location>
        <begin position="27"/>
        <end position="600"/>
    </location>
</feature>
<keyword evidence="8" id="KW-1185">Reference proteome</keyword>
<keyword evidence="4" id="KW-0812">Transmembrane</keyword>
<dbReference type="Gene3D" id="3.30.450.90">
    <property type="match status" value="1"/>
</dbReference>
<dbReference type="RefSeq" id="WP_013563900.1">
    <property type="nucleotide sequence ID" value="NC_014962.1"/>
</dbReference>
<dbReference type="AlphaFoldDB" id="E8R424"/>
<dbReference type="InterPro" id="IPR027417">
    <property type="entry name" value="P-loop_NTPase"/>
</dbReference>
<evidence type="ECO:0000256" key="3">
    <source>
        <dbReference type="ARBA" id="ARBA00022840"/>
    </source>
</evidence>
<organism evidence="7 8">
    <name type="scientific">Isosphaera pallida (strain ATCC 43644 / DSM 9630 / IS1B)</name>
    <dbReference type="NCBI Taxonomy" id="575540"/>
    <lineage>
        <taxon>Bacteria</taxon>
        <taxon>Pseudomonadati</taxon>
        <taxon>Planctomycetota</taxon>
        <taxon>Planctomycetia</taxon>
        <taxon>Isosphaerales</taxon>
        <taxon>Isosphaeraceae</taxon>
        <taxon>Isosphaera</taxon>
    </lineage>
</organism>
<dbReference type="STRING" id="575540.Isop_1022"/>
<reference key="1">
    <citation type="submission" date="2010-11" db="EMBL/GenBank/DDBJ databases">
        <title>The complete sequence of chromosome of Isophaera pallida ATCC 43644.</title>
        <authorList>
            <consortium name="US DOE Joint Genome Institute (JGI-PGF)"/>
            <person name="Lucas S."/>
            <person name="Copeland A."/>
            <person name="Lapidus A."/>
            <person name="Bruce D."/>
            <person name="Goodwin L."/>
            <person name="Pitluck S."/>
            <person name="Kyrpides N."/>
            <person name="Mavromatis K."/>
            <person name="Pagani I."/>
            <person name="Ivanova N."/>
            <person name="Saunders E."/>
            <person name="Brettin T."/>
            <person name="Detter J.C."/>
            <person name="Han C."/>
            <person name="Tapia R."/>
            <person name="Land M."/>
            <person name="Hauser L."/>
            <person name="Markowitz V."/>
            <person name="Cheng J.-F."/>
            <person name="Hugenholtz P."/>
            <person name="Woyke T."/>
            <person name="Wu D."/>
            <person name="Eisen J.A."/>
        </authorList>
    </citation>
    <scope>NUCLEOTIDE SEQUENCE</scope>
    <source>
        <strain>ATCC 43644</strain>
    </source>
</reference>
<feature type="transmembrane region" description="Helical" evidence="4">
    <location>
        <begin position="62"/>
        <end position="82"/>
    </location>
</feature>
<comment type="similarity">
    <text evidence="1">Belongs to the GSP E family.</text>
</comment>
<evidence type="ECO:0000256" key="5">
    <source>
        <dbReference type="SAM" id="SignalP"/>
    </source>
</evidence>
<dbReference type="PANTHER" id="PTHR30258">
    <property type="entry name" value="TYPE II SECRETION SYSTEM PROTEIN GSPE-RELATED"/>
    <property type="match status" value="1"/>
</dbReference>
<dbReference type="InParanoid" id="E8R424"/>
<dbReference type="OrthoDB" id="244550at2"/>
<dbReference type="EMBL" id="CP002353">
    <property type="protein sequence ID" value="ADV61611.1"/>
    <property type="molecule type" value="Genomic_DNA"/>
</dbReference>
<accession>E8R424</accession>
<proteinExistence type="inferred from homology"/>